<protein>
    <submittedName>
        <fullName evidence="1">Uncharacterized protein</fullName>
    </submittedName>
</protein>
<accession>A0A6B3L932</accession>
<organism evidence="1 2">
    <name type="scientific">Sulfuriroseicoccus oceanibius</name>
    <dbReference type="NCBI Taxonomy" id="2707525"/>
    <lineage>
        <taxon>Bacteria</taxon>
        <taxon>Pseudomonadati</taxon>
        <taxon>Verrucomicrobiota</taxon>
        <taxon>Verrucomicrobiia</taxon>
        <taxon>Verrucomicrobiales</taxon>
        <taxon>Verrucomicrobiaceae</taxon>
        <taxon>Sulfuriroseicoccus</taxon>
    </lineage>
</organism>
<reference evidence="1 2" key="1">
    <citation type="submission" date="2020-12" db="EMBL/GenBank/DDBJ databases">
        <title>Sulforoseuscoccus oceanibium gen. nov., sp. nov., a representative of the phylum Verrucomicrobia with special cytoplasmic membrane, and proposal of Sulforoseuscoccusaceae fam. nov.</title>
        <authorList>
            <person name="Xi F."/>
        </authorList>
    </citation>
    <scope>NUCLEOTIDE SEQUENCE [LARGE SCALE GENOMIC DNA]</scope>
    <source>
        <strain evidence="1 2">T37</strain>
    </source>
</reference>
<sequence length="80" mass="9251">MNTPPPLPEQSDTPMVKAIQRAVFKEVMKSRLGNIEFDYGLIERSHAQAEAWINHNPHIEIVQIQTFHSSIHGITVVWYR</sequence>
<dbReference type="Proteomes" id="UP000475117">
    <property type="component" value="Chromosome"/>
</dbReference>
<dbReference type="RefSeq" id="WP_164363113.1">
    <property type="nucleotide sequence ID" value="NZ_CP066776.1"/>
</dbReference>
<dbReference type="AlphaFoldDB" id="A0A6B3L932"/>
<dbReference type="KEGG" id="soa:G3M56_002760"/>
<gene>
    <name evidence="1" type="ORF">G3M56_002760</name>
</gene>
<evidence type="ECO:0000313" key="1">
    <source>
        <dbReference type="EMBL" id="QQL45529.1"/>
    </source>
</evidence>
<name>A0A6B3L932_9BACT</name>
<evidence type="ECO:0000313" key="2">
    <source>
        <dbReference type="Proteomes" id="UP000475117"/>
    </source>
</evidence>
<keyword evidence="2" id="KW-1185">Reference proteome</keyword>
<proteinExistence type="predicted"/>
<dbReference type="EMBL" id="CP066776">
    <property type="protein sequence ID" value="QQL45529.1"/>
    <property type="molecule type" value="Genomic_DNA"/>
</dbReference>